<reference evidence="1" key="1">
    <citation type="journal article" date="2025" name="Int. J. Syst. Evol. Microbiol.">
        <title>Inconstantimicrobium mannanitabidum sp. nov., a novel member of the family Clostridiaceae isolated from anoxic soil under the treatment of reductive soil disinfestation.</title>
        <authorList>
            <person name="Ueki A."/>
            <person name="Tonouchi A."/>
            <person name="Honma S."/>
            <person name="Kaku N."/>
            <person name="Ueki K."/>
        </authorList>
    </citation>
    <scope>NUCLEOTIDE SEQUENCE</scope>
    <source>
        <strain evidence="1">TW13</strain>
    </source>
</reference>
<gene>
    <name evidence="1" type="ORF">rsdtw13_20690</name>
</gene>
<evidence type="ECO:0000313" key="1">
    <source>
        <dbReference type="EMBL" id="GKX66811.1"/>
    </source>
</evidence>
<evidence type="ECO:0000313" key="2">
    <source>
        <dbReference type="Proteomes" id="UP001058074"/>
    </source>
</evidence>
<keyword evidence="2" id="KW-1185">Reference proteome</keyword>
<name>A0ACB5RDH5_9CLOT</name>
<accession>A0ACB5RDH5</accession>
<sequence>MSLSRGSRSTKSTKSRNIELTSIISFIKFIRCMAFGLLGLAILGVALIKDNTEAQVIYVMVIVVNLIMIIGAGIVIRFLSIRNNKGR</sequence>
<proteinExistence type="predicted"/>
<organism evidence="1 2">
    <name type="scientific">Inconstantimicrobium mannanitabidum</name>
    <dbReference type="NCBI Taxonomy" id="1604901"/>
    <lineage>
        <taxon>Bacteria</taxon>
        <taxon>Bacillati</taxon>
        <taxon>Bacillota</taxon>
        <taxon>Clostridia</taxon>
        <taxon>Eubacteriales</taxon>
        <taxon>Clostridiaceae</taxon>
        <taxon>Inconstantimicrobium</taxon>
    </lineage>
</organism>
<protein>
    <submittedName>
        <fullName evidence="1">Uncharacterized protein</fullName>
    </submittedName>
</protein>
<comment type="caution">
    <text evidence="1">The sequence shown here is derived from an EMBL/GenBank/DDBJ whole genome shotgun (WGS) entry which is preliminary data.</text>
</comment>
<dbReference type="EMBL" id="BROD01000001">
    <property type="protein sequence ID" value="GKX66811.1"/>
    <property type="molecule type" value="Genomic_DNA"/>
</dbReference>
<dbReference type="Proteomes" id="UP001058074">
    <property type="component" value="Unassembled WGS sequence"/>
</dbReference>